<reference evidence="10" key="1">
    <citation type="journal article" date="2014" name="Int. J. Syst. Evol. Microbiol.">
        <title>Complete genome sequence of Corynebacterium casei LMG S-19264T (=DSM 44701T), isolated from a smear-ripened cheese.</title>
        <authorList>
            <consortium name="US DOE Joint Genome Institute (JGI-PGF)"/>
            <person name="Walter F."/>
            <person name="Albersmeier A."/>
            <person name="Kalinowski J."/>
            <person name="Ruckert C."/>
        </authorList>
    </citation>
    <scope>NUCLEOTIDE SEQUENCE</scope>
    <source>
        <strain evidence="10">CGMCC 1.12751</strain>
    </source>
</reference>
<comment type="catalytic activity">
    <reaction evidence="7 8">
        <text>(2S,6S)-2,6-diaminopimelate = meso-2,6-diaminopimelate</text>
        <dbReference type="Rhea" id="RHEA:15393"/>
        <dbReference type="ChEBI" id="CHEBI:57609"/>
        <dbReference type="ChEBI" id="CHEBI:57791"/>
        <dbReference type="EC" id="5.1.1.7"/>
    </reaction>
</comment>
<proteinExistence type="inferred from homology"/>
<dbReference type="EMBL" id="BMFQ01000002">
    <property type="protein sequence ID" value="GGG42762.1"/>
    <property type="molecule type" value="Genomic_DNA"/>
</dbReference>
<evidence type="ECO:0000256" key="5">
    <source>
        <dbReference type="ARBA" id="ARBA00023154"/>
    </source>
</evidence>
<dbReference type="SUPFAM" id="SSF54506">
    <property type="entry name" value="Diaminopimelate epimerase-like"/>
    <property type="match status" value="2"/>
</dbReference>
<dbReference type="NCBIfam" id="TIGR00652">
    <property type="entry name" value="DapF"/>
    <property type="match status" value="1"/>
</dbReference>
<reference evidence="10" key="2">
    <citation type="submission" date="2020-09" db="EMBL/GenBank/DDBJ databases">
        <authorList>
            <person name="Sun Q."/>
            <person name="Zhou Y."/>
        </authorList>
    </citation>
    <scope>NUCLEOTIDE SEQUENCE</scope>
    <source>
        <strain evidence="10">CGMCC 1.12751</strain>
    </source>
</reference>
<feature type="active site" evidence="9">
    <location>
        <position position="91"/>
    </location>
</feature>
<feature type="binding site" evidence="8">
    <location>
        <position position="30"/>
    </location>
    <ligand>
        <name>substrate</name>
    </ligand>
</feature>
<comment type="caution">
    <text evidence="8">Lacks conserved residue(s) required for the propagation of feature annotation.</text>
</comment>
<comment type="function">
    <text evidence="8">Catalyzes the stereoinversion of LL-2,6-diaminopimelate (L,L-DAP) to meso-diaminopimelate (meso-DAP), a precursor of L-lysine and an essential component of the bacterial peptidoglycan.</text>
</comment>
<dbReference type="Pfam" id="PF01678">
    <property type="entry name" value="DAP_epimerase"/>
    <property type="match status" value="2"/>
</dbReference>
<comment type="subunit">
    <text evidence="8">Homodimer.</text>
</comment>
<dbReference type="AlphaFoldDB" id="A0A917GFC2"/>
<evidence type="ECO:0000256" key="3">
    <source>
        <dbReference type="ARBA" id="ARBA00013080"/>
    </source>
</evidence>
<dbReference type="GO" id="GO:0009089">
    <property type="term" value="P:lysine biosynthetic process via diaminopimelate"/>
    <property type="evidence" value="ECO:0007669"/>
    <property type="project" value="UniProtKB-UniRule"/>
</dbReference>
<feature type="site" description="Could be important to modulate the pK values of the two catalytic cysteine residues" evidence="8">
    <location>
        <position position="155"/>
    </location>
</feature>
<evidence type="ECO:0000313" key="10">
    <source>
        <dbReference type="EMBL" id="GGG42762.1"/>
    </source>
</evidence>
<dbReference type="GO" id="GO:0005829">
    <property type="term" value="C:cytosol"/>
    <property type="evidence" value="ECO:0007669"/>
    <property type="project" value="TreeGrafter"/>
</dbReference>
<protein>
    <recommendedName>
        <fullName evidence="3 8">Diaminopimelate epimerase</fullName>
        <shortName evidence="8">DAP epimerase</shortName>
        <ecNumber evidence="3 8">5.1.1.7</ecNumber>
    </recommendedName>
    <alternativeName>
        <fullName evidence="8">PLP-independent amino acid racemase</fullName>
    </alternativeName>
</protein>
<evidence type="ECO:0000256" key="1">
    <source>
        <dbReference type="ARBA" id="ARBA00005196"/>
    </source>
</evidence>
<gene>
    <name evidence="8 10" type="primary">dapF</name>
    <name evidence="10" type="ORF">GCM10010976_12800</name>
</gene>
<keyword evidence="8" id="KW-0963">Cytoplasm</keyword>
<dbReference type="Proteomes" id="UP000625976">
    <property type="component" value="Unassembled WGS sequence"/>
</dbReference>
<dbReference type="GO" id="GO:0008837">
    <property type="term" value="F:diaminopimelate epimerase activity"/>
    <property type="evidence" value="ECO:0007669"/>
    <property type="project" value="UniProtKB-UniRule"/>
</dbReference>
<feature type="binding site" evidence="8">
    <location>
        <position position="82"/>
    </location>
    <ligand>
        <name>substrate</name>
    </ligand>
</feature>
<evidence type="ECO:0000256" key="9">
    <source>
        <dbReference type="PROSITE-ProRule" id="PRU10125"/>
    </source>
</evidence>
<dbReference type="HAMAP" id="MF_00197">
    <property type="entry name" value="DAP_epimerase"/>
    <property type="match status" value="1"/>
</dbReference>
<evidence type="ECO:0000256" key="4">
    <source>
        <dbReference type="ARBA" id="ARBA00022605"/>
    </source>
</evidence>
<evidence type="ECO:0000313" key="11">
    <source>
        <dbReference type="Proteomes" id="UP000625976"/>
    </source>
</evidence>
<comment type="caution">
    <text evidence="10">The sequence shown here is derived from an EMBL/GenBank/DDBJ whole genome shotgun (WGS) entry which is preliminary data.</text>
</comment>
<sequence length="276" mass="31019">MSLTRELIMLILIFAEYMEILFYKYQGTGNDFVMIDNRLQEFDKNNTKLVAKLCDRRFGVGADGLILLENHPELDFKMVYYNADGNESSMCGNGGRCLVAFANFLGIIKNKASFEAVDGLHHAIIENDLVKLQMQDVVSIENNKDYVYLNTGSPHHVQMENNIHDLAIKEVGSKIRYGQPYNEAGTNVNFVKQLSENTFQVRTYERGVEDETLSCGTGVTAVALAMFETGKTKSNLISLETEGGKLQVSFDKQDSIYKNVWLIGPATHVFKGTISW</sequence>
<feature type="active site" description="Proton acceptor" evidence="8">
    <location>
        <position position="215"/>
    </location>
</feature>
<feature type="site" description="Could be important to modulate the pK values of the two catalytic cysteine residues" evidence="8">
    <location>
        <position position="205"/>
    </location>
</feature>
<dbReference type="PANTHER" id="PTHR31689:SF0">
    <property type="entry name" value="DIAMINOPIMELATE EPIMERASE"/>
    <property type="match status" value="1"/>
</dbReference>
<comment type="pathway">
    <text evidence="1 8">Amino-acid biosynthesis; L-lysine biosynthesis via DAP pathway; DL-2,6-diaminopimelate from LL-2,6-diaminopimelate: step 1/1.</text>
</comment>
<organism evidence="10 11">
    <name type="scientific">Bizionia arctica</name>
    <dbReference type="NCBI Taxonomy" id="1495645"/>
    <lineage>
        <taxon>Bacteria</taxon>
        <taxon>Pseudomonadati</taxon>
        <taxon>Bacteroidota</taxon>
        <taxon>Flavobacteriia</taxon>
        <taxon>Flavobacteriales</taxon>
        <taxon>Flavobacteriaceae</taxon>
        <taxon>Bizionia</taxon>
    </lineage>
</organism>
<evidence type="ECO:0000256" key="8">
    <source>
        <dbReference type="HAMAP-Rule" id="MF_00197"/>
    </source>
</evidence>
<dbReference type="Gene3D" id="3.10.310.10">
    <property type="entry name" value="Diaminopimelate Epimerase, Chain A, domain 1"/>
    <property type="match status" value="2"/>
</dbReference>
<feature type="binding site" evidence="8">
    <location>
        <begin position="216"/>
        <end position="217"/>
    </location>
    <ligand>
        <name>substrate</name>
    </ligand>
</feature>
<dbReference type="InterPro" id="IPR001653">
    <property type="entry name" value="DAP_epimerase_DapF"/>
</dbReference>
<keyword evidence="5 8" id="KW-0457">Lysine biosynthesis</keyword>
<feature type="binding site" evidence="8">
    <location>
        <position position="187"/>
    </location>
    <ligand>
        <name>substrate</name>
    </ligand>
</feature>
<accession>A0A917GFC2</accession>
<dbReference type="InterPro" id="IPR018510">
    <property type="entry name" value="DAP_epimerase_AS"/>
</dbReference>
<keyword evidence="11" id="KW-1185">Reference proteome</keyword>
<evidence type="ECO:0000256" key="2">
    <source>
        <dbReference type="ARBA" id="ARBA00010219"/>
    </source>
</evidence>
<feature type="binding site" evidence="8">
    <location>
        <begin position="92"/>
        <end position="93"/>
    </location>
    <ligand>
        <name>substrate</name>
    </ligand>
</feature>
<keyword evidence="4 8" id="KW-0028">Amino-acid biosynthesis</keyword>
<comment type="subcellular location">
    <subcellularLocation>
        <location evidence="8">Cytoplasm</location>
    </subcellularLocation>
</comment>
<dbReference type="PROSITE" id="PS01326">
    <property type="entry name" value="DAP_EPIMERASE"/>
    <property type="match status" value="1"/>
</dbReference>
<keyword evidence="6 8" id="KW-0413">Isomerase</keyword>
<comment type="similarity">
    <text evidence="2 8">Belongs to the diaminopimelate epimerase family.</text>
</comment>
<evidence type="ECO:0000256" key="6">
    <source>
        <dbReference type="ARBA" id="ARBA00023235"/>
    </source>
</evidence>
<feature type="active site" description="Proton donor" evidence="8">
    <location>
        <position position="91"/>
    </location>
</feature>
<evidence type="ECO:0000256" key="7">
    <source>
        <dbReference type="ARBA" id="ARBA00051712"/>
    </source>
</evidence>
<name>A0A917GFC2_9FLAO</name>
<dbReference type="EC" id="5.1.1.7" evidence="3 8"/>
<dbReference type="PANTHER" id="PTHR31689">
    <property type="entry name" value="DIAMINOPIMELATE EPIMERASE, CHLOROPLASTIC"/>
    <property type="match status" value="1"/>
</dbReference>
<feature type="binding site" evidence="8">
    <location>
        <begin position="205"/>
        <end position="206"/>
    </location>
    <ligand>
        <name>substrate</name>
    </ligand>
</feature>